<dbReference type="Pfam" id="PF13847">
    <property type="entry name" value="Methyltransf_31"/>
    <property type="match status" value="1"/>
</dbReference>
<evidence type="ECO:0000256" key="1">
    <source>
        <dbReference type="SAM" id="SignalP"/>
    </source>
</evidence>
<sequence length="253" mass="28072">MATKFFKIITLGLCAIAITSKVSATLDTEELRLLLSDSGRDVSDFVRDSVRKPIEVLAFAGIDKGMSVLDLYAAGGYYTFILSKAVGDTGTVYAQNTERGLRFVEDRQNRTQGEALKEKIEEGNLKNVVQLIGPIRSLSLAEESLDAVMLAQTLHDSYNSNPDRALNLLQRLKTLLKPGGFIVVTDHIGISGSNNREMHRMEITQAIDVAEQAGFSVESSDLLRNLDDDHRRSIFDPRLARNTDRFLLKLTKP</sequence>
<accession>A0A2A5WAK8</accession>
<name>A0A2A5WAK8_9GAMM</name>
<protein>
    <recommendedName>
        <fullName evidence="2">Methyltransferase domain-containing protein</fullName>
    </recommendedName>
</protein>
<dbReference type="SUPFAM" id="SSF53335">
    <property type="entry name" value="S-adenosyl-L-methionine-dependent methyltransferases"/>
    <property type="match status" value="1"/>
</dbReference>
<dbReference type="CDD" id="cd02440">
    <property type="entry name" value="AdoMet_MTases"/>
    <property type="match status" value="1"/>
</dbReference>
<feature type="signal peptide" evidence="1">
    <location>
        <begin position="1"/>
        <end position="24"/>
    </location>
</feature>
<evidence type="ECO:0000313" key="3">
    <source>
        <dbReference type="EMBL" id="PDH33519.1"/>
    </source>
</evidence>
<evidence type="ECO:0000313" key="4">
    <source>
        <dbReference type="Proteomes" id="UP000219329"/>
    </source>
</evidence>
<proteinExistence type="predicted"/>
<feature type="chain" id="PRO_5012743495" description="Methyltransferase domain-containing protein" evidence="1">
    <location>
        <begin position="25"/>
        <end position="253"/>
    </location>
</feature>
<dbReference type="InterPro" id="IPR025714">
    <property type="entry name" value="Methyltranfer_dom"/>
</dbReference>
<comment type="caution">
    <text evidence="3">The sequence shown here is derived from an EMBL/GenBank/DDBJ whole genome shotgun (WGS) entry which is preliminary data.</text>
</comment>
<dbReference type="EMBL" id="NTJZ01000008">
    <property type="protein sequence ID" value="PDH33519.1"/>
    <property type="molecule type" value="Genomic_DNA"/>
</dbReference>
<keyword evidence="1" id="KW-0732">Signal</keyword>
<dbReference type="Gene3D" id="3.40.50.150">
    <property type="entry name" value="Vaccinia Virus protein VP39"/>
    <property type="match status" value="1"/>
</dbReference>
<dbReference type="InterPro" id="IPR029063">
    <property type="entry name" value="SAM-dependent_MTases_sf"/>
</dbReference>
<dbReference type="AlphaFoldDB" id="A0A2A5WAK8"/>
<reference evidence="3 4" key="1">
    <citation type="submission" date="2017-08" db="EMBL/GenBank/DDBJ databases">
        <title>Fine stratification of microbial communities through a metagenomic profile of the photic zone.</title>
        <authorList>
            <person name="Haro-Moreno J.M."/>
            <person name="Lopez-Perez M."/>
            <person name="De La Torre J."/>
            <person name="Picazo A."/>
            <person name="Camacho A."/>
            <person name="Rodriguez-Valera F."/>
        </authorList>
    </citation>
    <scope>NUCLEOTIDE SEQUENCE [LARGE SCALE GENOMIC DNA]</scope>
    <source>
        <strain evidence="3">MED-G28</strain>
    </source>
</reference>
<gene>
    <name evidence="3" type="ORF">CNF02_08730</name>
</gene>
<feature type="domain" description="Methyltransferase" evidence="2">
    <location>
        <begin position="62"/>
        <end position="188"/>
    </location>
</feature>
<evidence type="ECO:0000259" key="2">
    <source>
        <dbReference type="Pfam" id="PF13847"/>
    </source>
</evidence>
<organism evidence="3 4">
    <name type="scientific">OM182 bacterium MED-G28</name>
    <dbReference type="NCBI Taxonomy" id="1986256"/>
    <lineage>
        <taxon>Bacteria</taxon>
        <taxon>Pseudomonadati</taxon>
        <taxon>Pseudomonadota</taxon>
        <taxon>Gammaproteobacteria</taxon>
        <taxon>OMG group</taxon>
        <taxon>OM182 clade</taxon>
    </lineage>
</organism>
<dbReference type="Proteomes" id="UP000219329">
    <property type="component" value="Unassembled WGS sequence"/>
</dbReference>